<evidence type="ECO:0000313" key="3">
    <source>
        <dbReference type="Proteomes" id="UP000031575"/>
    </source>
</evidence>
<feature type="region of interest" description="Disordered" evidence="1">
    <location>
        <begin position="1"/>
        <end position="68"/>
    </location>
</feature>
<feature type="compositionally biased region" description="Low complexity" evidence="1">
    <location>
        <begin position="31"/>
        <end position="52"/>
    </location>
</feature>
<keyword evidence="3" id="KW-1185">Reference proteome</keyword>
<evidence type="ECO:0000313" key="2">
    <source>
        <dbReference type="EMBL" id="KIH92871.1"/>
    </source>
</evidence>
<dbReference type="Proteomes" id="UP000031575">
    <property type="component" value="Unassembled WGS sequence"/>
</dbReference>
<dbReference type="HOGENOM" id="CLU_204796_0_0_1"/>
<organism evidence="2 3">
    <name type="scientific">Sporothrix brasiliensis 5110</name>
    <dbReference type="NCBI Taxonomy" id="1398154"/>
    <lineage>
        <taxon>Eukaryota</taxon>
        <taxon>Fungi</taxon>
        <taxon>Dikarya</taxon>
        <taxon>Ascomycota</taxon>
        <taxon>Pezizomycotina</taxon>
        <taxon>Sordariomycetes</taxon>
        <taxon>Sordariomycetidae</taxon>
        <taxon>Ophiostomatales</taxon>
        <taxon>Ophiostomataceae</taxon>
        <taxon>Sporothrix</taxon>
    </lineage>
</organism>
<comment type="caution">
    <text evidence="2">The sequence shown here is derived from an EMBL/GenBank/DDBJ whole genome shotgun (WGS) entry which is preliminary data.</text>
</comment>
<dbReference type="EMBL" id="AWTV01000006">
    <property type="protein sequence ID" value="KIH92871.1"/>
    <property type="molecule type" value="Genomic_DNA"/>
</dbReference>
<dbReference type="VEuPathDB" id="FungiDB:SPBR_09152"/>
<protein>
    <submittedName>
        <fullName evidence="2">Uncharacterized protein</fullName>
    </submittedName>
</protein>
<dbReference type="GeneID" id="63682199"/>
<evidence type="ECO:0000256" key="1">
    <source>
        <dbReference type="SAM" id="MobiDB-lite"/>
    </source>
</evidence>
<sequence>MPSDGQSATYYNESKAYKSSKSKSSKENAVKISISSPYGSSSKSSSFYSNAHKSYKTSSSSYGENGKH</sequence>
<accession>A0A0C2IUN6</accession>
<name>A0A0C2IUN6_9PEZI</name>
<feature type="compositionally biased region" description="Polar residues" evidence="1">
    <location>
        <begin position="56"/>
        <end position="68"/>
    </location>
</feature>
<dbReference type="AlphaFoldDB" id="A0A0C2IUN6"/>
<proteinExistence type="predicted"/>
<gene>
    <name evidence="2" type="ORF">SPBR_09152</name>
</gene>
<dbReference type="RefSeq" id="XP_040620881.1">
    <property type="nucleotide sequence ID" value="XM_040767278.1"/>
</dbReference>
<reference evidence="2 3" key="1">
    <citation type="journal article" date="2014" name="BMC Genomics">
        <title>Comparative genomics of the major fungal agents of human and animal Sporotrichosis: Sporothrix schenckii and Sporothrix brasiliensis.</title>
        <authorList>
            <person name="Teixeira M.M."/>
            <person name="de Almeida L.G."/>
            <person name="Kubitschek-Barreira P."/>
            <person name="Alves F.L."/>
            <person name="Kioshima E.S."/>
            <person name="Abadio A.K."/>
            <person name="Fernandes L."/>
            <person name="Derengowski L.S."/>
            <person name="Ferreira K.S."/>
            <person name="Souza R.C."/>
            <person name="Ruiz J.C."/>
            <person name="de Andrade N.C."/>
            <person name="Paes H.C."/>
            <person name="Nicola A.M."/>
            <person name="Albuquerque P."/>
            <person name="Gerber A.L."/>
            <person name="Martins V.P."/>
            <person name="Peconick L.D."/>
            <person name="Neto A.V."/>
            <person name="Chaucanez C.B."/>
            <person name="Silva P.A."/>
            <person name="Cunha O.L."/>
            <person name="de Oliveira F.F."/>
            <person name="dos Santos T.C."/>
            <person name="Barros A.L."/>
            <person name="Soares M.A."/>
            <person name="de Oliveira L.M."/>
            <person name="Marini M.M."/>
            <person name="Villalobos-Duno H."/>
            <person name="Cunha M.M."/>
            <person name="de Hoog S."/>
            <person name="da Silveira J.F."/>
            <person name="Henrissat B."/>
            <person name="Nino-Vega G.A."/>
            <person name="Cisalpino P.S."/>
            <person name="Mora-Montes H.M."/>
            <person name="Almeida S.R."/>
            <person name="Stajich J.E."/>
            <person name="Lopes-Bezerra L.M."/>
            <person name="Vasconcelos A.T."/>
            <person name="Felipe M.S."/>
        </authorList>
    </citation>
    <scope>NUCLEOTIDE SEQUENCE [LARGE SCALE GENOMIC DNA]</scope>
    <source>
        <strain evidence="2 3">5110</strain>
    </source>
</reference>
<feature type="compositionally biased region" description="Polar residues" evidence="1">
    <location>
        <begin position="1"/>
        <end position="10"/>
    </location>
</feature>